<dbReference type="PROSITE" id="PS00061">
    <property type="entry name" value="ADH_SHORT"/>
    <property type="match status" value="1"/>
</dbReference>
<evidence type="ECO:0000313" key="3">
    <source>
        <dbReference type="EMBL" id="AZS51975.1"/>
    </source>
</evidence>
<evidence type="ECO:0000256" key="1">
    <source>
        <dbReference type="ARBA" id="ARBA00006484"/>
    </source>
</evidence>
<dbReference type="InterPro" id="IPR036291">
    <property type="entry name" value="NAD(P)-bd_dom_sf"/>
</dbReference>
<evidence type="ECO:0000256" key="2">
    <source>
        <dbReference type="ARBA" id="ARBA00023002"/>
    </source>
</evidence>
<dbReference type="KEGG" id="emo:DM558_14890"/>
<protein>
    <submittedName>
        <fullName evidence="3">YciK family oxidoreductase</fullName>
    </submittedName>
</protein>
<dbReference type="PANTHER" id="PTHR42901">
    <property type="entry name" value="ALCOHOL DEHYDROGENASE"/>
    <property type="match status" value="1"/>
</dbReference>
<comment type="similarity">
    <text evidence="1">Belongs to the short-chain dehydrogenases/reductases (SDR) family.</text>
</comment>
<gene>
    <name evidence="3" type="ORF">DM558_14890</name>
</gene>
<dbReference type="EMBL" id="CP029822">
    <property type="protein sequence ID" value="AZS51975.1"/>
    <property type="molecule type" value="Genomic_DNA"/>
</dbReference>
<dbReference type="SUPFAM" id="SSF51735">
    <property type="entry name" value="NAD(P)-binding Rossmann-fold domains"/>
    <property type="match status" value="1"/>
</dbReference>
<keyword evidence="2" id="KW-0560">Oxidoreductase</keyword>
<dbReference type="NCBIfam" id="NF006509">
    <property type="entry name" value="PRK08945.1"/>
    <property type="match status" value="1"/>
</dbReference>
<evidence type="ECO:0000313" key="4">
    <source>
        <dbReference type="Proteomes" id="UP000273143"/>
    </source>
</evidence>
<dbReference type="InterPro" id="IPR020904">
    <property type="entry name" value="Sc_DH/Rdtase_CS"/>
</dbReference>
<keyword evidence="4" id="KW-1185">Reference proteome</keyword>
<organism evidence="3 4">
    <name type="scientific">Entomomonas moraniae</name>
    <dbReference type="NCBI Taxonomy" id="2213226"/>
    <lineage>
        <taxon>Bacteria</taxon>
        <taxon>Pseudomonadati</taxon>
        <taxon>Pseudomonadota</taxon>
        <taxon>Gammaproteobacteria</taxon>
        <taxon>Pseudomonadales</taxon>
        <taxon>Pseudomonadaceae</taxon>
        <taxon>Entomomonas</taxon>
    </lineage>
</organism>
<accession>A0A3Q9JMT4</accession>
<sequence>MYTYTPPPCLLADRTIFITGAGQGIGKALAIGCATLGARVIILGRSVKKLQYVSELVVDQGLPKPIIIPFDLEHASEDDYQTLYTILSEQITHLDGLVNNASVAADLKPFTQLSNNEFNRVMHINVNASFALTKTLFPLLDKAPESSIIFTSSSVGRMGRANWSAYATSKFATEGLMQCLADELQHTNVRVNSVNPGATRTEMRAQIYPDEVVTNNPLPEQILPIYFYLLGPDSNKVNGQAFNAQ</sequence>
<dbReference type="GO" id="GO:0016491">
    <property type="term" value="F:oxidoreductase activity"/>
    <property type="evidence" value="ECO:0007669"/>
    <property type="project" value="UniProtKB-KW"/>
</dbReference>
<dbReference type="Pfam" id="PF00106">
    <property type="entry name" value="adh_short"/>
    <property type="match status" value="1"/>
</dbReference>
<dbReference type="PANTHER" id="PTHR42901:SF1">
    <property type="entry name" value="ALCOHOL DEHYDROGENASE"/>
    <property type="match status" value="1"/>
</dbReference>
<dbReference type="AlphaFoldDB" id="A0A3Q9JMT4"/>
<name>A0A3Q9JMT4_9GAMM</name>
<dbReference type="RefSeq" id="WP_127164637.1">
    <property type="nucleotide sequence ID" value="NZ_CP029822.1"/>
</dbReference>
<dbReference type="Proteomes" id="UP000273143">
    <property type="component" value="Chromosome"/>
</dbReference>
<dbReference type="Gene3D" id="3.40.50.720">
    <property type="entry name" value="NAD(P)-binding Rossmann-like Domain"/>
    <property type="match status" value="1"/>
</dbReference>
<reference evidence="4" key="1">
    <citation type="submission" date="2018-06" db="EMBL/GenBank/DDBJ databases">
        <title>Complete genome of Pseudomonas insecticola strain QZS01.</title>
        <authorList>
            <person name="Wang J."/>
            <person name="Su Q."/>
        </authorList>
    </citation>
    <scope>NUCLEOTIDE SEQUENCE [LARGE SCALE GENOMIC DNA]</scope>
    <source>
        <strain evidence="4">QZS01</strain>
    </source>
</reference>
<proteinExistence type="inferred from homology"/>
<dbReference type="PRINTS" id="PR00081">
    <property type="entry name" value="GDHRDH"/>
</dbReference>
<dbReference type="InterPro" id="IPR002347">
    <property type="entry name" value="SDR_fam"/>
</dbReference>